<dbReference type="InterPro" id="IPR053202">
    <property type="entry name" value="EGF_Rcpt_Signaling_Reg"/>
</dbReference>
<dbReference type="GO" id="GO:0005789">
    <property type="term" value="C:endoplasmic reticulum membrane"/>
    <property type="evidence" value="ECO:0007669"/>
    <property type="project" value="TreeGrafter"/>
</dbReference>
<dbReference type="PANTHER" id="PTHR34009">
    <property type="entry name" value="PROTEIN STAR"/>
    <property type="match status" value="1"/>
</dbReference>
<dbReference type="GO" id="GO:0005794">
    <property type="term" value="C:Golgi apparatus"/>
    <property type="evidence" value="ECO:0007669"/>
    <property type="project" value="TreeGrafter"/>
</dbReference>
<protein>
    <submittedName>
        <fullName evidence="1">Uncharacterized protein</fullName>
    </submittedName>
</protein>
<accession>A0A8J1Y1H6</accession>
<dbReference type="PANTHER" id="PTHR34009:SF2">
    <property type="entry name" value="PROTEIN STAR"/>
    <property type="match status" value="1"/>
</dbReference>
<proteinExistence type="predicted"/>
<reference evidence="1" key="1">
    <citation type="submission" date="2022-03" db="EMBL/GenBank/DDBJ databases">
        <authorList>
            <person name="Martin C."/>
        </authorList>
    </citation>
    <scope>NUCLEOTIDE SEQUENCE</scope>
</reference>
<evidence type="ECO:0000313" key="1">
    <source>
        <dbReference type="EMBL" id="CAH1781280.1"/>
    </source>
</evidence>
<comment type="caution">
    <text evidence="1">The sequence shown here is derived from an EMBL/GenBank/DDBJ whole genome shotgun (WGS) entry which is preliminary data.</text>
</comment>
<dbReference type="Gene3D" id="3.40.50.150">
    <property type="entry name" value="Vaccinia Virus protein VP39"/>
    <property type="match status" value="1"/>
</dbReference>
<dbReference type="GO" id="GO:0016197">
    <property type="term" value="P:endosomal transport"/>
    <property type="evidence" value="ECO:0007669"/>
    <property type="project" value="TreeGrafter"/>
</dbReference>
<dbReference type="EMBL" id="CAIIXF020000004">
    <property type="protein sequence ID" value="CAH1781280.1"/>
    <property type="molecule type" value="Genomic_DNA"/>
</dbReference>
<dbReference type="AlphaFoldDB" id="A0A8J1Y1H6"/>
<name>A0A8J1Y1H6_OWEFU</name>
<dbReference type="InterPro" id="IPR006342">
    <property type="entry name" value="FkbM_mtfrase"/>
</dbReference>
<dbReference type="Pfam" id="PF05050">
    <property type="entry name" value="Methyltransf_21"/>
    <property type="match status" value="1"/>
</dbReference>
<evidence type="ECO:0000313" key="2">
    <source>
        <dbReference type="Proteomes" id="UP000749559"/>
    </source>
</evidence>
<dbReference type="GO" id="GO:0006888">
    <property type="term" value="P:endoplasmic reticulum to Golgi vesicle-mediated transport"/>
    <property type="evidence" value="ECO:0007669"/>
    <property type="project" value="TreeGrafter"/>
</dbReference>
<gene>
    <name evidence="1" type="ORF">OFUS_LOCUS7874</name>
</gene>
<dbReference type="GO" id="GO:0031902">
    <property type="term" value="C:late endosome membrane"/>
    <property type="evidence" value="ECO:0007669"/>
    <property type="project" value="TreeGrafter"/>
</dbReference>
<dbReference type="SUPFAM" id="SSF53335">
    <property type="entry name" value="S-adenosyl-L-methionine-dependent methyltransferases"/>
    <property type="match status" value="1"/>
</dbReference>
<dbReference type="GO" id="GO:0005886">
    <property type="term" value="C:plasma membrane"/>
    <property type="evidence" value="ECO:0007669"/>
    <property type="project" value="TreeGrafter"/>
</dbReference>
<keyword evidence="2" id="KW-1185">Reference proteome</keyword>
<dbReference type="InterPro" id="IPR029063">
    <property type="entry name" value="SAM-dependent_MTases_sf"/>
</dbReference>
<sequence length="292" mass="33432">MKSYLNVFIMKMIIIAVLCFVVLFGTFKLGTNFPVLISYRNDGFDLNDLRAQMDIEILRKYWLIPPSVNIEPNMNDHDFSQVGQSKVVDKILNGKTNGIYIECGASDGHISNTEYFENYRNWIGLLVEPTPEFEGILKHDRNAWLLNACIGINQQIQQSIIQLGPMNWGWSGLQDAILPRNIKKAKENKTSKIIVQCFPFSTILKALNWTTIDYFSLDVEGAEEAILETIPFDDVHIRVFTIEFSGSGSKQEDAFKLDRMRQFFTQRNYTEWGVLGKDGSFPLGLDVVFHKL</sequence>
<organism evidence="1 2">
    <name type="scientific">Owenia fusiformis</name>
    <name type="common">Polychaete worm</name>
    <dbReference type="NCBI Taxonomy" id="6347"/>
    <lineage>
        <taxon>Eukaryota</taxon>
        <taxon>Metazoa</taxon>
        <taxon>Spiralia</taxon>
        <taxon>Lophotrochozoa</taxon>
        <taxon>Annelida</taxon>
        <taxon>Polychaeta</taxon>
        <taxon>Sedentaria</taxon>
        <taxon>Canalipalpata</taxon>
        <taxon>Sabellida</taxon>
        <taxon>Oweniida</taxon>
        <taxon>Oweniidae</taxon>
        <taxon>Owenia</taxon>
    </lineage>
</organism>
<dbReference type="OrthoDB" id="6352234at2759"/>
<dbReference type="Proteomes" id="UP000749559">
    <property type="component" value="Unassembled WGS sequence"/>
</dbReference>